<dbReference type="InParanoid" id="A0A316W4H8"/>
<proteinExistence type="predicted"/>
<name>A0A316W4H8_9BASI</name>
<sequence length="75" mass="8521">MVFDRKGARAYICDGTLDHLAKNEGGWQSARASHVSFDKMRALVFSFPILHSGGVTLRHHLPSRRKIVTWDRLDS</sequence>
<evidence type="ECO:0000313" key="2">
    <source>
        <dbReference type="Proteomes" id="UP000245783"/>
    </source>
</evidence>
<organism evidence="1 2">
    <name type="scientific">Ceraceosorus guamensis</name>
    <dbReference type="NCBI Taxonomy" id="1522189"/>
    <lineage>
        <taxon>Eukaryota</taxon>
        <taxon>Fungi</taxon>
        <taxon>Dikarya</taxon>
        <taxon>Basidiomycota</taxon>
        <taxon>Ustilaginomycotina</taxon>
        <taxon>Exobasidiomycetes</taxon>
        <taxon>Ceraceosorales</taxon>
        <taxon>Ceraceosoraceae</taxon>
        <taxon>Ceraceosorus</taxon>
    </lineage>
</organism>
<dbReference type="RefSeq" id="XP_025371772.1">
    <property type="nucleotide sequence ID" value="XM_025510199.1"/>
</dbReference>
<accession>A0A316W4H8</accession>
<dbReference type="Proteomes" id="UP000245783">
    <property type="component" value="Unassembled WGS sequence"/>
</dbReference>
<evidence type="ECO:0000313" key="1">
    <source>
        <dbReference type="EMBL" id="PWN44612.1"/>
    </source>
</evidence>
<dbReference type="GeneID" id="37032069"/>
<dbReference type="AlphaFoldDB" id="A0A316W4H8"/>
<protein>
    <submittedName>
        <fullName evidence="1">Uncharacterized protein</fullName>
    </submittedName>
</protein>
<reference evidence="1 2" key="1">
    <citation type="journal article" date="2018" name="Mol. Biol. Evol.">
        <title>Broad Genomic Sampling Reveals a Smut Pathogenic Ancestry of the Fungal Clade Ustilaginomycotina.</title>
        <authorList>
            <person name="Kijpornyongpan T."/>
            <person name="Mondo S.J."/>
            <person name="Barry K."/>
            <person name="Sandor L."/>
            <person name="Lee J."/>
            <person name="Lipzen A."/>
            <person name="Pangilinan J."/>
            <person name="LaButti K."/>
            <person name="Hainaut M."/>
            <person name="Henrissat B."/>
            <person name="Grigoriev I.V."/>
            <person name="Spatafora J.W."/>
            <person name="Aime M.C."/>
        </authorList>
    </citation>
    <scope>NUCLEOTIDE SEQUENCE [LARGE SCALE GENOMIC DNA]</scope>
    <source>
        <strain evidence="1 2">MCA 4658</strain>
    </source>
</reference>
<dbReference type="EMBL" id="KZ819360">
    <property type="protein sequence ID" value="PWN44612.1"/>
    <property type="molecule type" value="Genomic_DNA"/>
</dbReference>
<gene>
    <name evidence="1" type="ORF">IE81DRAFT_12377</name>
</gene>
<keyword evidence="2" id="KW-1185">Reference proteome</keyword>